<dbReference type="Gene3D" id="3.30.70.270">
    <property type="match status" value="2"/>
</dbReference>
<dbReference type="CDD" id="cd00303">
    <property type="entry name" value="retropepsin_like"/>
    <property type="match status" value="1"/>
</dbReference>
<evidence type="ECO:0008006" key="16">
    <source>
        <dbReference type="Google" id="ProtNLM"/>
    </source>
</evidence>
<dbReference type="SUPFAM" id="SSF56672">
    <property type="entry name" value="DNA/RNA polymerases"/>
    <property type="match status" value="1"/>
</dbReference>
<evidence type="ECO:0000259" key="11">
    <source>
        <dbReference type="PROSITE" id="PS50158"/>
    </source>
</evidence>
<keyword evidence="3" id="KW-0548">Nucleotidyltransferase</keyword>
<dbReference type="InterPro" id="IPR002059">
    <property type="entry name" value="CSP_DNA-bd"/>
</dbReference>
<dbReference type="InterPro" id="IPR012340">
    <property type="entry name" value="NA-bd_OB-fold"/>
</dbReference>
<dbReference type="InterPro" id="IPR043128">
    <property type="entry name" value="Rev_trsase/Diguanyl_cyclase"/>
</dbReference>
<dbReference type="InterPro" id="IPR000477">
    <property type="entry name" value="RT_dom"/>
</dbReference>
<dbReference type="Pfam" id="PF17919">
    <property type="entry name" value="RT_RNaseH_2"/>
    <property type="match status" value="1"/>
</dbReference>
<feature type="region of interest" description="Disordered" evidence="10">
    <location>
        <begin position="425"/>
        <end position="449"/>
    </location>
</feature>
<feature type="region of interest" description="Disordered" evidence="10">
    <location>
        <begin position="1"/>
        <end position="42"/>
    </location>
</feature>
<dbReference type="SUPFAM" id="SSF57756">
    <property type="entry name" value="Retrovirus zinc finger-like domains"/>
    <property type="match status" value="1"/>
</dbReference>
<dbReference type="GO" id="GO:0003677">
    <property type="term" value="F:DNA binding"/>
    <property type="evidence" value="ECO:0007669"/>
    <property type="project" value="UniProtKB-KW"/>
</dbReference>
<protein>
    <recommendedName>
        <fullName evidence="16">Reverse transcriptase</fullName>
    </recommendedName>
</protein>
<keyword evidence="15" id="KW-1185">Reference proteome</keyword>
<dbReference type="InterPro" id="IPR001878">
    <property type="entry name" value="Znf_CCHC"/>
</dbReference>
<dbReference type="CDD" id="cd09274">
    <property type="entry name" value="RNase_HI_RT_Ty3"/>
    <property type="match status" value="1"/>
</dbReference>
<dbReference type="Pfam" id="PF00078">
    <property type="entry name" value="RVT_1"/>
    <property type="match status" value="1"/>
</dbReference>
<feature type="region of interest" description="Disordered" evidence="10">
    <location>
        <begin position="1268"/>
        <end position="1304"/>
    </location>
</feature>
<proteinExistence type="predicted"/>
<dbReference type="InterPro" id="IPR041577">
    <property type="entry name" value="RT_RNaseH_2"/>
</dbReference>
<dbReference type="STRING" id="282301.A0A267F8B3"/>
<dbReference type="CDD" id="cd04458">
    <property type="entry name" value="CSP_CDS"/>
    <property type="match status" value="1"/>
</dbReference>
<dbReference type="Gene3D" id="3.30.420.10">
    <property type="entry name" value="Ribonuclease H-like superfamily/Ribonuclease H"/>
    <property type="match status" value="1"/>
</dbReference>
<dbReference type="PROSITE" id="PS50878">
    <property type="entry name" value="RT_POL"/>
    <property type="match status" value="1"/>
</dbReference>
<keyword evidence="1" id="KW-0645">Protease</keyword>
<dbReference type="PROSITE" id="PS50158">
    <property type="entry name" value="ZF_CCHC"/>
    <property type="match status" value="1"/>
</dbReference>
<reference evidence="14 15" key="1">
    <citation type="submission" date="2017-06" db="EMBL/GenBank/DDBJ databases">
        <title>A platform for efficient transgenesis in Macrostomum lignano, a flatworm model organism for stem cell research.</title>
        <authorList>
            <person name="Berezikov E."/>
        </authorList>
    </citation>
    <scope>NUCLEOTIDE SEQUENCE [LARGE SCALE GENOMIC DNA]</scope>
    <source>
        <strain evidence="14">DV1</strain>
        <tissue evidence="14">Whole organism</tissue>
    </source>
</reference>
<dbReference type="InterPro" id="IPR001584">
    <property type="entry name" value="Integrase_cat-core"/>
</dbReference>
<dbReference type="Gene3D" id="2.40.70.10">
    <property type="entry name" value="Acid Proteases"/>
    <property type="match status" value="1"/>
</dbReference>
<keyword evidence="6" id="KW-0378">Hydrolase</keyword>
<dbReference type="PANTHER" id="PTHR37984">
    <property type="entry name" value="PROTEIN CBG26694"/>
    <property type="match status" value="1"/>
</dbReference>
<feature type="compositionally biased region" description="Polar residues" evidence="10">
    <location>
        <begin position="1935"/>
        <end position="1944"/>
    </location>
</feature>
<evidence type="ECO:0000313" key="14">
    <source>
        <dbReference type="EMBL" id="PAA69978.1"/>
    </source>
</evidence>
<dbReference type="InterPro" id="IPR050951">
    <property type="entry name" value="Retrovirus_Pol_polyprotein"/>
</dbReference>
<dbReference type="Pfam" id="PF17921">
    <property type="entry name" value="Integrase_H2C2"/>
    <property type="match status" value="1"/>
</dbReference>
<dbReference type="GO" id="GO:0008270">
    <property type="term" value="F:zinc ion binding"/>
    <property type="evidence" value="ECO:0007669"/>
    <property type="project" value="UniProtKB-KW"/>
</dbReference>
<gene>
    <name evidence="14" type="ORF">BOX15_Mlig013656g1</name>
</gene>
<dbReference type="OrthoDB" id="9893755at2759"/>
<dbReference type="Gene3D" id="3.10.20.370">
    <property type="match status" value="1"/>
</dbReference>
<keyword evidence="7" id="KW-0238">DNA-binding</keyword>
<keyword evidence="6" id="KW-0255">Endonuclease</keyword>
<feature type="compositionally biased region" description="Low complexity" evidence="10">
    <location>
        <begin position="9"/>
        <end position="42"/>
    </location>
</feature>
<dbReference type="CDD" id="cd01647">
    <property type="entry name" value="RT_LTR"/>
    <property type="match status" value="1"/>
</dbReference>
<accession>A0A267F8B3</accession>
<name>A0A267F8B3_9PLAT</name>
<evidence type="ECO:0000256" key="6">
    <source>
        <dbReference type="ARBA" id="ARBA00022759"/>
    </source>
</evidence>
<dbReference type="InterPro" id="IPR021109">
    <property type="entry name" value="Peptidase_aspartic_dom_sf"/>
</dbReference>
<evidence type="ECO:0000256" key="1">
    <source>
        <dbReference type="ARBA" id="ARBA00022670"/>
    </source>
</evidence>
<sequence>MSDNGDNHAAASLADGDAAVPDQDAVDAGEQPAGAAAAAAPAPSEQLLLTQTLASLHRMLEERLAVSSPLAPNSSPPAKPDIRLRPPIAYQPKMNFDTWEAQLTSYLATCRVPEDQKSAILVSLLSAECQEVYLNYRCDQLPFESALRLLRERYTDAKKKDKAYVELVAAAQSHNEQMSDFFDRLVSYSRLAGLSLAEAKPLLKARFCHGLRDKDLAEKLLLWDQETDSATSAEELMQKAKDLVGVRQLLNVPSTIAKVRAIEPDAEKKALEQRVAELEKMVTDQANRLSQTTPPVTTNQGPARTEPTGGPPQVSQTYRQPRPAPRPPRACHRCGQTDHLIADCPSPSPRPQSPKQPRGSQNQQPSRGKVTTELGTIATWSQNYGFIQSEHLPEKLFVHISQLSPSLRSLVEQHRLRGTRVKFQRQVDPGRQHDKACNVQPQPGDSDPQCRQGGYTADTFESSYFVQLGVGDSKVLACLDSGANASIMGADVKAKLVAADPVNNIFTPSANKQRATAFGGSQVDILGSLRCEINLGNTTKQHVFLVTAYCTTEALLGMDFLRSFEMLLDFNSGRALVAGVSVPVIEGDKGIFQLRRVMAAGTVELPPHSETLIPSRVLDSSPYTSGIVMSRILGPETEQLVAKTLDSVSDTNHILVRVLNSGEQPIQITRGQEIASFQELDSHEVIAQTTLKESDFSLDNVANLTSQLSKLPPPSRELAKWLTTQFQLDQAKLSRGQLATVLKLLNYFNSQISRSNADLGHTNLHEMGIELIDPKAKPVAQPYRRTTPAQKEFLDQNIAQMLEQGVIEECDSDWVSPIVLVKKKDGTQRLCIDYRAVNKLIKPCSFPLPLIEESFDSLAGATVFSSLDLTSAYWQVGIKEEARDYTAFACPQGTFRWKVVPFGIKTAPANFAKLMHKVFRPLLMKVSLIYLDDIIIKAVNNDQMIAHLALVLWQLRKAGLKIKPSKCELFKDKVAFLGFVVSSRGIEADPAKTQAVQDWPKPLSKKQLLSFLGFANYYRKFVPRFSIIATPLYALAKKDAPFLWQPHHERAFQELKHSLCSPPILAYPDLSAKGREFILDCDSSLDGTGGVLYQLGPDGQEQVIAYASKKFNSSQRNYCATMRELLGLVLMLEHFRPYLLDKPFTVRVDAAALKWLHSKKHATGMLAQWLATIELYPLKVQQSTLERIAEYDFTVQYRPGVDHVPADALSRLPKFRADHFDCPTCSQIPEFKGKFLDQDPKHRRTPPSRELRQVCVQTIGISVACQTDTDAPAEPTPNVRATASGAVPSPETESRQPETESQVPPELIWAQNAQDSCVDMARLIASVQCKTEPLSKAELQGCSREMRSLWAQFNDLEVVEGLLYLAKSSKAKTANRRLVVPETADVGHLVLQYHGQLNHCGITKTMAALKARFVISDLDTIVKGVLAECTVCAKTKKSKRKLKAPMQPELSGYPNQVVHVDHAGPFEECDGYKYLLVMIDRFTGFVEVVPVPDVSAETTATTILTEWVARYGVMEQLVSDNGTAFINSTMIELTRLLQIDMGRITARRPQANGKAERMIQTVKAQIRAICLERQCDWPLASRLAALSIRATVAESTGFTPAKLFFGREFELPLDLCHNPPPNEHYQPERYAHQLHRTLVETSALARRTRGKAQERQKRYYDRRALRAEFHEGELVWVLNPNHKGIEPAVWLGPYRVVQRCSERTYRLVPEYGLLNPADRVPNPRHNIYNIDRLKPCIRQPTYQDVVDRYGEATHARSPAPSVNPPSGPASELSLVTIPQPSSARPESPRRAPGPNPPPPASGAFEEGAGAEAGEGQPFAEAGDAVVIEGQPQPDTDTDSTDTDTSHSQDSSESLYTASLGDPSSEQLEPPEIAANPVAAQAAEPPAPADVPRSRYGRPIRPPVRYRTCQVSDLLQQWGSRHNRQFFTPRARRKTTSCGTCQPQVSAAPVDRKLTPRARR</sequence>
<dbReference type="EMBL" id="NIVC01001275">
    <property type="protein sequence ID" value="PAA69978.1"/>
    <property type="molecule type" value="Genomic_DNA"/>
</dbReference>
<dbReference type="Gene3D" id="3.10.10.10">
    <property type="entry name" value="HIV Type 1 Reverse Transcriptase, subunit A, domain 1"/>
    <property type="match status" value="1"/>
</dbReference>
<dbReference type="FunFam" id="3.30.70.270:FF:000020">
    <property type="entry name" value="Transposon Tf2-6 polyprotein-like Protein"/>
    <property type="match status" value="1"/>
</dbReference>
<dbReference type="GO" id="GO:0016779">
    <property type="term" value="F:nucleotidyltransferase activity"/>
    <property type="evidence" value="ECO:0007669"/>
    <property type="project" value="UniProtKB-KW"/>
</dbReference>
<feature type="compositionally biased region" description="Low complexity" evidence="10">
    <location>
        <begin position="1801"/>
        <end position="1815"/>
    </location>
</feature>
<dbReference type="Pfam" id="PF00098">
    <property type="entry name" value="zf-CCHC"/>
    <property type="match status" value="1"/>
</dbReference>
<feature type="region of interest" description="Disordered" evidence="10">
    <location>
        <begin position="1828"/>
        <end position="1901"/>
    </location>
</feature>
<keyword evidence="4" id="KW-0540">Nuclease</keyword>
<comment type="caution">
    <text evidence="14">The sequence shown here is derived from an EMBL/GenBank/DDBJ whole genome shotgun (WGS) entry which is preliminary data.</text>
</comment>
<dbReference type="FunFam" id="3.10.20.370:FF:000001">
    <property type="entry name" value="Retrovirus-related Pol polyprotein from transposon 17.6-like protein"/>
    <property type="match status" value="1"/>
</dbReference>
<keyword evidence="5" id="KW-0064">Aspartyl protease</keyword>
<dbReference type="InterPro" id="IPR036397">
    <property type="entry name" value="RNaseH_sf"/>
</dbReference>
<dbReference type="Gene3D" id="4.10.60.10">
    <property type="entry name" value="Zinc finger, CCHC-type"/>
    <property type="match status" value="1"/>
</dbReference>
<dbReference type="InterPro" id="IPR043502">
    <property type="entry name" value="DNA/RNA_pol_sf"/>
</dbReference>
<dbReference type="GO" id="GO:0015074">
    <property type="term" value="P:DNA integration"/>
    <property type="evidence" value="ECO:0007669"/>
    <property type="project" value="InterPro"/>
</dbReference>
<evidence type="ECO:0000256" key="8">
    <source>
        <dbReference type="ARBA" id="ARBA00023268"/>
    </source>
</evidence>
<evidence type="ECO:0000313" key="15">
    <source>
        <dbReference type="Proteomes" id="UP000215902"/>
    </source>
</evidence>
<dbReference type="SUPFAM" id="SSF53098">
    <property type="entry name" value="Ribonuclease H-like"/>
    <property type="match status" value="1"/>
</dbReference>
<feature type="region of interest" description="Disordered" evidence="10">
    <location>
        <begin position="1753"/>
        <end position="1815"/>
    </location>
</feature>
<keyword evidence="9" id="KW-0862">Zinc</keyword>
<keyword evidence="8" id="KW-0511">Multifunctional enzyme</keyword>
<evidence type="ECO:0000256" key="3">
    <source>
        <dbReference type="ARBA" id="ARBA00022695"/>
    </source>
</evidence>
<dbReference type="Gene3D" id="1.10.340.70">
    <property type="match status" value="1"/>
</dbReference>
<dbReference type="SUPFAM" id="SSF50630">
    <property type="entry name" value="Acid proteases"/>
    <property type="match status" value="1"/>
</dbReference>
<keyword evidence="9" id="KW-0863">Zinc-finger</keyword>
<evidence type="ECO:0000259" key="13">
    <source>
        <dbReference type="PROSITE" id="PS50994"/>
    </source>
</evidence>
<dbReference type="SUPFAM" id="SSF50249">
    <property type="entry name" value="Nucleic acid-binding proteins"/>
    <property type="match status" value="1"/>
</dbReference>
<feature type="compositionally biased region" description="Low complexity" evidence="10">
    <location>
        <begin position="1870"/>
        <end position="1883"/>
    </location>
</feature>
<dbReference type="GO" id="GO:0004519">
    <property type="term" value="F:endonuclease activity"/>
    <property type="evidence" value="ECO:0007669"/>
    <property type="project" value="UniProtKB-KW"/>
</dbReference>
<evidence type="ECO:0000256" key="10">
    <source>
        <dbReference type="SAM" id="MobiDB-lite"/>
    </source>
</evidence>
<dbReference type="Pfam" id="PF00313">
    <property type="entry name" value="CSD"/>
    <property type="match status" value="1"/>
</dbReference>
<evidence type="ECO:0000256" key="7">
    <source>
        <dbReference type="ARBA" id="ARBA00023125"/>
    </source>
</evidence>
<dbReference type="Gene3D" id="2.40.50.140">
    <property type="entry name" value="Nucleic acid-binding proteins"/>
    <property type="match status" value="1"/>
</dbReference>
<keyword evidence="2" id="KW-0808">Transferase</keyword>
<feature type="domain" description="Integrase catalytic" evidence="13">
    <location>
        <begin position="1444"/>
        <end position="1608"/>
    </location>
</feature>
<dbReference type="InterPro" id="IPR036875">
    <property type="entry name" value="Znf_CCHC_sf"/>
</dbReference>
<feature type="domain" description="Reverse transcriptase" evidence="12">
    <location>
        <begin position="802"/>
        <end position="981"/>
    </location>
</feature>
<evidence type="ECO:0000256" key="4">
    <source>
        <dbReference type="ARBA" id="ARBA00022722"/>
    </source>
</evidence>
<feature type="compositionally biased region" description="Pro residues" evidence="10">
    <location>
        <begin position="1791"/>
        <end position="1800"/>
    </location>
</feature>
<evidence type="ECO:0000259" key="12">
    <source>
        <dbReference type="PROSITE" id="PS50878"/>
    </source>
</evidence>
<dbReference type="PANTHER" id="PTHR37984:SF5">
    <property type="entry name" value="PROTEIN NYNRIN-LIKE"/>
    <property type="match status" value="1"/>
</dbReference>
<dbReference type="Proteomes" id="UP000215902">
    <property type="component" value="Unassembled WGS sequence"/>
</dbReference>
<dbReference type="SMART" id="SM00343">
    <property type="entry name" value="ZnF_C2HC"/>
    <property type="match status" value="1"/>
</dbReference>
<feature type="region of interest" description="Disordered" evidence="10">
    <location>
        <begin position="1934"/>
        <end position="1959"/>
    </location>
</feature>
<evidence type="ECO:0000256" key="5">
    <source>
        <dbReference type="ARBA" id="ARBA00022750"/>
    </source>
</evidence>
<evidence type="ECO:0000256" key="2">
    <source>
        <dbReference type="ARBA" id="ARBA00022679"/>
    </source>
</evidence>
<keyword evidence="9" id="KW-0479">Metal-binding</keyword>
<dbReference type="GO" id="GO:0006508">
    <property type="term" value="P:proteolysis"/>
    <property type="evidence" value="ECO:0007669"/>
    <property type="project" value="UniProtKB-KW"/>
</dbReference>
<organism evidence="14 15">
    <name type="scientific">Macrostomum lignano</name>
    <dbReference type="NCBI Taxonomy" id="282301"/>
    <lineage>
        <taxon>Eukaryota</taxon>
        <taxon>Metazoa</taxon>
        <taxon>Spiralia</taxon>
        <taxon>Lophotrochozoa</taxon>
        <taxon>Platyhelminthes</taxon>
        <taxon>Rhabditophora</taxon>
        <taxon>Macrostomorpha</taxon>
        <taxon>Macrostomida</taxon>
        <taxon>Macrostomidae</taxon>
        <taxon>Macrostomum</taxon>
    </lineage>
</organism>
<dbReference type="PROSITE" id="PS50994">
    <property type="entry name" value="INTEGRASE"/>
    <property type="match status" value="1"/>
</dbReference>
<dbReference type="GO" id="GO:0004190">
    <property type="term" value="F:aspartic-type endopeptidase activity"/>
    <property type="evidence" value="ECO:0007669"/>
    <property type="project" value="UniProtKB-KW"/>
</dbReference>
<feature type="compositionally biased region" description="Polar residues" evidence="10">
    <location>
        <begin position="285"/>
        <end position="302"/>
    </location>
</feature>
<dbReference type="InterPro" id="IPR041588">
    <property type="entry name" value="Integrase_H2C2"/>
</dbReference>
<dbReference type="InterPro" id="IPR012337">
    <property type="entry name" value="RNaseH-like_sf"/>
</dbReference>
<evidence type="ECO:0000256" key="9">
    <source>
        <dbReference type="PROSITE-ProRule" id="PRU00047"/>
    </source>
</evidence>
<feature type="region of interest" description="Disordered" evidence="10">
    <location>
        <begin position="285"/>
        <end position="370"/>
    </location>
</feature>
<dbReference type="Pfam" id="PF00665">
    <property type="entry name" value="rve"/>
    <property type="match status" value="1"/>
</dbReference>
<feature type="domain" description="CCHC-type" evidence="11">
    <location>
        <begin position="331"/>
        <end position="346"/>
    </location>
</feature>